<proteinExistence type="predicted"/>
<name>C0ZFD1_BREBN</name>
<dbReference type="HOGENOM" id="CLU_3196879_0_0_9"/>
<dbReference type="RefSeq" id="WP_015891787.1">
    <property type="nucleotide sequence ID" value="NC_012491.1"/>
</dbReference>
<evidence type="ECO:0000313" key="1">
    <source>
        <dbReference type="EMBL" id="BAH44490.1"/>
    </source>
</evidence>
<dbReference type="STRING" id="358681.BBR47_35130"/>
<dbReference type="AlphaFoldDB" id="C0ZFD1"/>
<gene>
    <name evidence="1" type="ordered locus">BBR47_35130</name>
</gene>
<dbReference type="EMBL" id="AP008955">
    <property type="protein sequence ID" value="BAH44490.1"/>
    <property type="molecule type" value="Genomic_DNA"/>
</dbReference>
<dbReference type="Proteomes" id="UP000001877">
    <property type="component" value="Chromosome"/>
</dbReference>
<dbReference type="KEGG" id="bbe:BBR47_35130"/>
<protein>
    <submittedName>
        <fullName evidence="1">Uncharacterized protein</fullName>
    </submittedName>
</protein>
<reference evidence="1 2" key="1">
    <citation type="submission" date="2005-03" db="EMBL/GenBank/DDBJ databases">
        <title>Brevibacillus brevis strain 47, complete genome.</title>
        <authorList>
            <person name="Hosoyama A."/>
            <person name="Yamada R."/>
            <person name="Hongo Y."/>
            <person name="Terui Y."/>
            <person name="Ankai A."/>
            <person name="Masuyama W."/>
            <person name="Sekiguchi M."/>
            <person name="Takeda T."/>
            <person name="Asano K."/>
            <person name="Ohji S."/>
            <person name="Ichikawa N."/>
            <person name="Narita S."/>
            <person name="Aoki N."/>
            <person name="Miura H."/>
            <person name="Matsushita S."/>
            <person name="Sekigawa T."/>
            <person name="Yamagata H."/>
            <person name="Yoshikawa H."/>
            <person name="Udaka S."/>
            <person name="Tanikawa S."/>
            <person name="Fujita N."/>
        </authorList>
    </citation>
    <scope>NUCLEOTIDE SEQUENCE [LARGE SCALE GENOMIC DNA]</scope>
    <source>
        <strain evidence="2">47 / JCM 6285 / NBRC 100599</strain>
    </source>
</reference>
<sequence length="45" mass="4920">MKDFLKKHKKSMLLILAGTLAIAGTYAGIGEEAQQQILKAIESLF</sequence>
<keyword evidence="2" id="KW-1185">Reference proteome</keyword>
<evidence type="ECO:0000313" key="2">
    <source>
        <dbReference type="Proteomes" id="UP000001877"/>
    </source>
</evidence>
<accession>C0ZFD1</accession>
<organism evidence="1 2">
    <name type="scientific">Brevibacillus brevis (strain 47 / JCM 6285 / NBRC 100599)</name>
    <dbReference type="NCBI Taxonomy" id="358681"/>
    <lineage>
        <taxon>Bacteria</taxon>
        <taxon>Bacillati</taxon>
        <taxon>Bacillota</taxon>
        <taxon>Bacilli</taxon>
        <taxon>Bacillales</taxon>
        <taxon>Paenibacillaceae</taxon>
        <taxon>Brevibacillus</taxon>
    </lineage>
</organism>